<dbReference type="EMBL" id="JAIWYP010000014">
    <property type="protein sequence ID" value="KAH3710007.1"/>
    <property type="molecule type" value="Genomic_DNA"/>
</dbReference>
<reference evidence="5" key="2">
    <citation type="submission" date="2020-11" db="EMBL/GenBank/DDBJ databases">
        <authorList>
            <person name="McCartney M.A."/>
            <person name="Auch B."/>
            <person name="Kono T."/>
            <person name="Mallez S."/>
            <person name="Becker A."/>
            <person name="Gohl D.M."/>
            <person name="Silverstein K.A.T."/>
            <person name="Koren S."/>
            <person name="Bechman K.B."/>
            <person name="Herman A."/>
            <person name="Abrahante J.E."/>
            <person name="Garbe J."/>
        </authorList>
    </citation>
    <scope>NUCLEOTIDE SEQUENCE</scope>
    <source>
        <strain evidence="5">Duluth1</strain>
        <tissue evidence="5">Whole animal</tissue>
    </source>
</reference>
<dbReference type="Gene3D" id="1.10.238.10">
    <property type="entry name" value="EF-hand"/>
    <property type="match status" value="2"/>
</dbReference>
<dbReference type="SUPFAM" id="SSF47473">
    <property type="entry name" value="EF-hand"/>
    <property type="match status" value="1"/>
</dbReference>
<evidence type="ECO:0000313" key="6">
    <source>
        <dbReference type="Proteomes" id="UP000828390"/>
    </source>
</evidence>
<evidence type="ECO:0000256" key="1">
    <source>
        <dbReference type="ARBA" id="ARBA00022737"/>
    </source>
</evidence>
<dbReference type="Proteomes" id="UP000828390">
    <property type="component" value="Unassembled WGS sequence"/>
</dbReference>
<dbReference type="FunFam" id="1.10.238.10:FF:000001">
    <property type="entry name" value="Calmodulin 1"/>
    <property type="match status" value="1"/>
</dbReference>
<feature type="domain" description="EF-hand" evidence="4">
    <location>
        <begin position="44"/>
        <end position="79"/>
    </location>
</feature>
<dbReference type="PROSITE" id="PS00018">
    <property type="entry name" value="EF_HAND_1"/>
    <property type="match status" value="3"/>
</dbReference>
<gene>
    <name evidence="5" type="ORF">DPMN_069473</name>
</gene>
<name>A0A9D3Z474_DREPO</name>
<dbReference type="InterPro" id="IPR018247">
    <property type="entry name" value="EF_Hand_1_Ca_BS"/>
</dbReference>
<keyword evidence="2" id="KW-0106">Calcium</keyword>
<accession>A0A9D3Z474</accession>
<dbReference type="PROSITE" id="PS50222">
    <property type="entry name" value="EF_HAND_2"/>
    <property type="match status" value="4"/>
</dbReference>
<dbReference type="GO" id="GO:0005509">
    <property type="term" value="F:calcium ion binding"/>
    <property type="evidence" value="ECO:0007669"/>
    <property type="project" value="InterPro"/>
</dbReference>
<dbReference type="InterPro" id="IPR050230">
    <property type="entry name" value="CALM/Myosin/TropC-like"/>
</dbReference>
<dbReference type="InterPro" id="IPR002048">
    <property type="entry name" value="EF_hand_dom"/>
</dbReference>
<reference evidence="5" key="1">
    <citation type="journal article" date="2019" name="bioRxiv">
        <title>The Genome of the Zebra Mussel, Dreissena polymorpha: A Resource for Invasive Species Research.</title>
        <authorList>
            <person name="McCartney M.A."/>
            <person name="Auch B."/>
            <person name="Kono T."/>
            <person name="Mallez S."/>
            <person name="Zhang Y."/>
            <person name="Obille A."/>
            <person name="Becker A."/>
            <person name="Abrahante J.E."/>
            <person name="Garbe J."/>
            <person name="Badalamenti J.P."/>
            <person name="Herman A."/>
            <person name="Mangelson H."/>
            <person name="Liachko I."/>
            <person name="Sullivan S."/>
            <person name="Sone E.D."/>
            <person name="Koren S."/>
            <person name="Silverstein K.A.T."/>
            <person name="Beckman K.B."/>
            <person name="Gohl D.M."/>
        </authorList>
    </citation>
    <scope>NUCLEOTIDE SEQUENCE</scope>
    <source>
        <strain evidence="5">Duluth1</strain>
        <tissue evidence="5">Whole animal</tissue>
    </source>
</reference>
<keyword evidence="3" id="KW-0514">Muscle protein</keyword>
<evidence type="ECO:0000259" key="4">
    <source>
        <dbReference type="PROSITE" id="PS50222"/>
    </source>
</evidence>
<feature type="domain" description="EF-hand" evidence="4">
    <location>
        <begin position="80"/>
        <end position="115"/>
    </location>
</feature>
<sequence length="211" mass="24424">MDEEQAIRKLEDVVEIMTDMAHIRRSSHSGPSSVTKMLPEISPTLVQEVIEGFSLFDKHNQNGLDIHELATVFRALGQNPTDAELHEIMRNYDVNRDGVIQKEDFEQMILSYMKPMVQVQEELRDAFRIFDKDGSGFIDKTELESVLKKYGEPLTHHESKELIDLMDKNGDGKVDMDEFVNFLCEVDRPNFFLTHYPHHVKLNVTDETKKT</sequence>
<dbReference type="SMART" id="SM00054">
    <property type="entry name" value="EFh"/>
    <property type="match status" value="4"/>
</dbReference>
<keyword evidence="1" id="KW-0677">Repeat</keyword>
<dbReference type="AlphaFoldDB" id="A0A9D3Z474"/>
<dbReference type="PANTHER" id="PTHR23048:SF59">
    <property type="entry name" value="EF-HAND SUPERFAMILY PROTEIN"/>
    <property type="match status" value="1"/>
</dbReference>
<evidence type="ECO:0000313" key="5">
    <source>
        <dbReference type="EMBL" id="KAH3710007.1"/>
    </source>
</evidence>
<evidence type="ECO:0000256" key="2">
    <source>
        <dbReference type="ARBA" id="ARBA00022837"/>
    </source>
</evidence>
<evidence type="ECO:0000256" key="3">
    <source>
        <dbReference type="ARBA" id="ARBA00023179"/>
    </source>
</evidence>
<feature type="domain" description="EF-hand" evidence="4">
    <location>
        <begin position="154"/>
        <end position="189"/>
    </location>
</feature>
<dbReference type="InterPro" id="IPR011992">
    <property type="entry name" value="EF-hand-dom_pair"/>
</dbReference>
<proteinExistence type="predicted"/>
<dbReference type="Pfam" id="PF13499">
    <property type="entry name" value="EF-hand_7"/>
    <property type="match status" value="2"/>
</dbReference>
<organism evidence="5 6">
    <name type="scientific">Dreissena polymorpha</name>
    <name type="common">Zebra mussel</name>
    <name type="synonym">Mytilus polymorpha</name>
    <dbReference type="NCBI Taxonomy" id="45954"/>
    <lineage>
        <taxon>Eukaryota</taxon>
        <taxon>Metazoa</taxon>
        <taxon>Spiralia</taxon>
        <taxon>Lophotrochozoa</taxon>
        <taxon>Mollusca</taxon>
        <taxon>Bivalvia</taxon>
        <taxon>Autobranchia</taxon>
        <taxon>Heteroconchia</taxon>
        <taxon>Euheterodonta</taxon>
        <taxon>Imparidentia</taxon>
        <taxon>Neoheterodontei</taxon>
        <taxon>Myida</taxon>
        <taxon>Dreissenoidea</taxon>
        <taxon>Dreissenidae</taxon>
        <taxon>Dreissena</taxon>
    </lineage>
</organism>
<protein>
    <recommendedName>
        <fullName evidence="4">EF-hand domain-containing protein</fullName>
    </recommendedName>
</protein>
<keyword evidence="6" id="KW-1185">Reference proteome</keyword>
<feature type="domain" description="EF-hand" evidence="4">
    <location>
        <begin position="118"/>
        <end position="153"/>
    </location>
</feature>
<dbReference type="CDD" id="cd00051">
    <property type="entry name" value="EFh"/>
    <property type="match status" value="1"/>
</dbReference>
<comment type="caution">
    <text evidence="5">The sequence shown here is derived from an EMBL/GenBank/DDBJ whole genome shotgun (WGS) entry which is preliminary data.</text>
</comment>
<dbReference type="PANTHER" id="PTHR23048">
    <property type="entry name" value="MYOSIN LIGHT CHAIN 1, 3"/>
    <property type="match status" value="1"/>
</dbReference>
<dbReference type="GO" id="GO:0016460">
    <property type="term" value="C:myosin II complex"/>
    <property type="evidence" value="ECO:0007669"/>
    <property type="project" value="TreeGrafter"/>
</dbReference>